<dbReference type="InterPro" id="IPR003838">
    <property type="entry name" value="ABC3_permease_C"/>
</dbReference>
<dbReference type="Proteomes" id="UP000012589">
    <property type="component" value="Unassembled WGS sequence"/>
</dbReference>
<feature type="transmembrane region" description="Helical" evidence="7">
    <location>
        <begin position="697"/>
        <end position="720"/>
    </location>
</feature>
<keyword evidence="4 7" id="KW-1133">Transmembrane helix</keyword>
<comment type="similarity">
    <text evidence="6">Belongs to the ABC-4 integral membrane protein family.</text>
</comment>
<dbReference type="GO" id="GO:0022857">
    <property type="term" value="F:transmembrane transporter activity"/>
    <property type="evidence" value="ECO:0007669"/>
    <property type="project" value="TreeGrafter"/>
</dbReference>
<keyword evidence="3 7" id="KW-0812">Transmembrane</keyword>
<feature type="transmembrane region" description="Helical" evidence="7">
    <location>
        <begin position="250"/>
        <end position="272"/>
    </location>
</feature>
<evidence type="ECO:0000256" key="6">
    <source>
        <dbReference type="ARBA" id="ARBA00038076"/>
    </source>
</evidence>
<feature type="domain" description="ABC3 transporter permease C-terminal" evidence="8">
    <location>
        <begin position="649"/>
        <end position="765"/>
    </location>
</feature>
<feature type="transmembrane region" description="Helical" evidence="7">
    <location>
        <begin position="732"/>
        <end position="756"/>
    </location>
</feature>
<evidence type="ECO:0000313" key="9">
    <source>
        <dbReference type="EMBL" id="EMZ27284.1"/>
    </source>
</evidence>
<evidence type="ECO:0000256" key="3">
    <source>
        <dbReference type="ARBA" id="ARBA00022692"/>
    </source>
</evidence>
<protein>
    <recommendedName>
        <fullName evidence="8">ABC3 transporter permease C-terminal domain-containing protein</fullName>
    </recommendedName>
</protein>
<dbReference type="Pfam" id="PF02687">
    <property type="entry name" value="FtsX"/>
    <property type="match status" value="2"/>
</dbReference>
<sequence length="774" mass="85255">MKSYLSLIPISAKVKKRQNRMTILCIVLAVFLVTIIFSMADMGIRAEKINMIYKHGNWHIKLLETDEQTARKICADATVAAASWYDGINYNIDKDYHIDGKKTALCGVNESFITAIRTNGYEGTFPKNTQEIMLTSNAKEIGGIRIGDRITLHTPAGDLHYTVSGFQYDDSAVFYDAYVAFFNKEAFDSIYELTKSSDSYPEYYIQFEKHTNVRKAIATIKDQYDLSDEKIAENTALMGLDGFSSNSYVAGMYGIAAILVILVLAAGVLMIASSMNSIVAQQTQFFGMLRCIGASKKQIVRFVRLEALYRCKTAIPAGIGTAVIITWILCALLRFFVGGEFANMPVFAVSPVGIACGVIIGIVTVLISAERPAKYAARVSPVAAVSGSADTTDPIRHSAALHFGHIETALGMHHALTPKKNVILMTLSFAISIVLFFAFSSFLAFVRHALPSLRSYTPDVAITDADGACTIDRSLYAEIGTIQGVSDMYASMFQLHTPVKSDRTDEVDLISYDTYMLNWSEHNALINGNLAEILGDSNSVFTIHNKTSTLRKGDRIQIGEEQLEIAGELSAGIWSDGKATVICSEQTFTRLTGKSDYTILNLKFDKDISEKTVAQLRSLASPYTFTDYREINRQNRNTYLLFHILVYGFLTVIAVITIFNIMNSISMSVTAKMNRYGMMRAIGMESGQLTKMILTEAVTYAIPGSIIGSAAGIAIHKLFFETAITSYFGDPWTFPVSTMAVILITVTFSCIAAVYVPSGRIKNLPITRVIANER</sequence>
<feature type="transmembrane region" description="Helical" evidence="7">
    <location>
        <begin position="21"/>
        <end position="40"/>
    </location>
</feature>
<feature type="transmembrane region" description="Helical" evidence="7">
    <location>
        <begin position="422"/>
        <end position="446"/>
    </location>
</feature>
<keyword evidence="5 7" id="KW-0472">Membrane</keyword>
<dbReference type="PATRIC" id="fig|1235802.3.peg.2545"/>
<keyword evidence="2" id="KW-1003">Cell membrane</keyword>
<reference evidence="9 10" key="1">
    <citation type="journal article" date="2014" name="Genome Announc.">
        <title>Draft genome sequences of the altered schaedler flora, a defined bacterial community from gnotobiotic mice.</title>
        <authorList>
            <person name="Wannemuehler M.J."/>
            <person name="Overstreet A.M."/>
            <person name="Ward D.V."/>
            <person name="Phillips G.J."/>
        </authorList>
    </citation>
    <scope>NUCLEOTIDE SEQUENCE [LARGE SCALE GENOMIC DNA]</scope>
    <source>
        <strain evidence="9 10">ASF492</strain>
    </source>
</reference>
<dbReference type="OrthoDB" id="9793166at2"/>
<dbReference type="STRING" id="1235802.C823_02408"/>
<evidence type="ECO:0000259" key="8">
    <source>
        <dbReference type="Pfam" id="PF02687"/>
    </source>
</evidence>
<organism evidence="9 10">
    <name type="scientific">Eubacterium plexicaudatum ASF492</name>
    <dbReference type="NCBI Taxonomy" id="1235802"/>
    <lineage>
        <taxon>Bacteria</taxon>
        <taxon>Bacillati</taxon>
        <taxon>Bacillota</taxon>
        <taxon>Clostridia</taxon>
        <taxon>Eubacteriales</taxon>
        <taxon>Eubacteriaceae</taxon>
        <taxon>Eubacterium</taxon>
    </lineage>
</organism>
<dbReference type="EMBL" id="AQFT01000072">
    <property type="protein sequence ID" value="EMZ27284.1"/>
    <property type="molecule type" value="Genomic_DNA"/>
</dbReference>
<feature type="transmembrane region" description="Helical" evidence="7">
    <location>
        <begin position="639"/>
        <end position="662"/>
    </location>
</feature>
<keyword evidence="10" id="KW-1185">Reference proteome</keyword>
<dbReference type="PANTHER" id="PTHR30572:SF4">
    <property type="entry name" value="ABC TRANSPORTER PERMEASE YTRF"/>
    <property type="match status" value="1"/>
</dbReference>
<dbReference type="GO" id="GO:0005886">
    <property type="term" value="C:plasma membrane"/>
    <property type="evidence" value="ECO:0007669"/>
    <property type="project" value="UniProtKB-SubCell"/>
</dbReference>
<evidence type="ECO:0000256" key="4">
    <source>
        <dbReference type="ARBA" id="ARBA00022989"/>
    </source>
</evidence>
<evidence type="ECO:0000256" key="7">
    <source>
        <dbReference type="SAM" id="Phobius"/>
    </source>
</evidence>
<proteinExistence type="inferred from homology"/>
<name>N2ARY6_9FIRM</name>
<feature type="transmembrane region" description="Helical" evidence="7">
    <location>
        <begin position="314"/>
        <end position="336"/>
    </location>
</feature>
<feature type="transmembrane region" description="Helical" evidence="7">
    <location>
        <begin position="348"/>
        <end position="369"/>
    </location>
</feature>
<accession>N2ARY6</accession>
<evidence type="ECO:0000256" key="2">
    <source>
        <dbReference type="ARBA" id="ARBA00022475"/>
    </source>
</evidence>
<comment type="subcellular location">
    <subcellularLocation>
        <location evidence="1">Cell membrane</location>
        <topology evidence="1">Multi-pass membrane protein</topology>
    </subcellularLocation>
</comment>
<gene>
    <name evidence="9" type="ORF">C823_02408</name>
</gene>
<dbReference type="AlphaFoldDB" id="N2ARY6"/>
<dbReference type="HOGENOM" id="CLU_010964_2_1_9"/>
<dbReference type="PANTHER" id="PTHR30572">
    <property type="entry name" value="MEMBRANE COMPONENT OF TRANSPORTER-RELATED"/>
    <property type="match status" value="1"/>
</dbReference>
<dbReference type="eggNOG" id="COG0577">
    <property type="taxonomic scope" value="Bacteria"/>
</dbReference>
<comment type="caution">
    <text evidence="9">The sequence shown here is derived from an EMBL/GenBank/DDBJ whole genome shotgun (WGS) entry which is preliminary data.</text>
</comment>
<feature type="domain" description="ABC3 transporter permease C-terminal" evidence="8">
    <location>
        <begin position="258"/>
        <end position="380"/>
    </location>
</feature>
<dbReference type="InterPro" id="IPR050250">
    <property type="entry name" value="Macrolide_Exporter_MacB"/>
</dbReference>
<evidence type="ECO:0000256" key="5">
    <source>
        <dbReference type="ARBA" id="ARBA00023136"/>
    </source>
</evidence>
<evidence type="ECO:0000313" key="10">
    <source>
        <dbReference type="Proteomes" id="UP000012589"/>
    </source>
</evidence>
<evidence type="ECO:0000256" key="1">
    <source>
        <dbReference type="ARBA" id="ARBA00004651"/>
    </source>
</evidence>